<feature type="region of interest" description="Disordered" evidence="1">
    <location>
        <begin position="1"/>
        <end position="58"/>
    </location>
</feature>
<comment type="caution">
    <text evidence="2">The sequence shown here is derived from an EMBL/GenBank/DDBJ whole genome shotgun (WGS) entry which is preliminary data.</text>
</comment>
<feature type="compositionally biased region" description="Polar residues" evidence="1">
    <location>
        <begin position="1"/>
        <end position="12"/>
    </location>
</feature>
<reference evidence="2" key="1">
    <citation type="submission" date="2020-09" db="EMBL/GenBank/DDBJ databases">
        <title>Genome-Enabled Discovery of Anthraquinone Biosynthesis in Senna tora.</title>
        <authorList>
            <person name="Kang S.-H."/>
            <person name="Pandey R.P."/>
            <person name="Lee C.-M."/>
            <person name="Sim J.-S."/>
            <person name="Jeong J.-T."/>
            <person name="Choi B.-S."/>
            <person name="Jung M."/>
            <person name="Ginzburg D."/>
            <person name="Zhao K."/>
            <person name="Won S.Y."/>
            <person name="Oh T.-J."/>
            <person name="Yu Y."/>
            <person name="Kim N.-H."/>
            <person name="Lee O.R."/>
            <person name="Lee T.-H."/>
            <person name="Bashyal P."/>
            <person name="Kim T.-S."/>
            <person name="Lee W.-H."/>
            <person name="Kawkins C."/>
            <person name="Kim C.-K."/>
            <person name="Kim J.S."/>
            <person name="Ahn B.O."/>
            <person name="Rhee S.Y."/>
            <person name="Sohng J.K."/>
        </authorList>
    </citation>
    <scope>NUCLEOTIDE SEQUENCE</scope>
    <source>
        <tissue evidence="2">Leaf</tissue>
    </source>
</reference>
<protein>
    <submittedName>
        <fullName evidence="2">Calcium-binding protein CML42</fullName>
    </submittedName>
</protein>
<accession>A0A834WJL5</accession>
<gene>
    <name evidence="2" type="ORF">G2W53_016546</name>
</gene>
<keyword evidence="3" id="KW-1185">Reference proteome</keyword>
<evidence type="ECO:0000313" key="2">
    <source>
        <dbReference type="EMBL" id="KAF7825382.1"/>
    </source>
</evidence>
<dbReference type="AlphaFoldDB" id="A0A834WJL5"/>
<sequence>MYPSPSSSNTLKASDKFSSSSSSSSRRDSYIALKSSYLSPSFPSPMNEPTRDSNSAISASNPIAPRVVLISSAVITASPSLSNTWNMRRRNDEGIDDVIPRPIPHSVAPSIVLSSHKRAINKTASCCSSAFLPDLITLFFFRLLIPHL</sequence>
<evidence type="ECO:0000313" key="3">
    <source>
        <dbReference type="Proteomes" id="UP000634136"/>
    </source>
</evidence>
<organism evidence="2 3">
    <name type="scientific">Senna tora</name>
    <dbReference type="NCBI Taxonomy" id="362788"/>
    <lineage>
        <taxon>Eukaryota</taxon>
        <taxon>Viridiplantae</taxon>
        <taxon>Streptophyta</taxon>
        <taxon>Embryophyta</taxon>
        <taxon>Tracheophyta</taxon>
        <taxon>Spermatophyta</taxon>
        <taxon>Magnoliopsida</taxon>
        <taxon>eudicotyledons</taxon>
        <taxon>Gunneridae</taxon>
        <taxon>Pentapetalae</taxon>
        <taxon>rosids</taxon>
        <taxon>fabids</taxon>
        <taxon>Fabales</taxon>
        <taxon>Fabaceae</taxon>
        <taxon>Caesalpinioideae</taxon>
        <taxon>Cassia clade</taxon>
        <taxon>Senna</taxon>
    </lineage>
</organism>
<name>A0A834WJL5_9FABA</name>
<dbReference type="Proteomes" id="UP000634136">
    <property type="component" value="Unassembled WGS sequence"/>
</dbReference>
<dbReference type="EMBL" id="JAAIUW010000006">
    <property type="protein sequence ID" value="KAF7825382.1"/>
    <property type="molecule type" value="Genomic_DNA"/>
</dbReference>
<evidence type="ECO:0000256" key="1">
    <source>
        <dbReference type="SAM" id="MobiDB-lite"/>
    </source>
</evidence>
<proteinExistence type="predicted"/>